<feature type="transmembrane region" description="Helical" evidence="1">
    <location>
        <begin position="171"/>
        <end position="193"/>
    </location>
</feature>
<accession>A0A5B7ZYP9</accession>
<keyword evidence="2" id="KW-0808">Transferase</keyword>
<feature type="transmembrane region" description="Helical" evidence="1">
    <location>
        <begin position="425"/>
        <end position="447"/>
    </location>
</feature>
<feature type="transmembrane region" description="Helical" evidence="1">
    <location>
        <begin position="147"/>
        <end position="165"/>
    </location>
</feature>
<gene>
    <name evidence="2" type="ORF">FHG12_02075</name>
</gene>
<dbReference type="Proteomes" id="UP000305398">
    <property type="component" value="Chromosome"/>
</dbReference>
<feature type="transmembrane region" description="Helical" evidence="1">
    <location>
        <begin position="356"/>
        <end position="375"/>
    </location>
</feature>
<feature type="transmembrane region" description="Helical" evidence="1">
    <location>
        <begin position="200"/>
        <end position="218"/>
    </location>
</feature>
<feature type="transmembrane region" description="Helical" evidence="1">
    <location>
        <begin position="238"/>
        <end position="259"/>
    </location>
</feature>
<feature type="transmembrane region" description="Helical" evidence="1">
    <location>
        <begin position="387"/>
        <end position="404"/>
    </location>
</feature>
<reference evidence="2 3" key="1">
    <citation type="submission" date="2019-06" db="EMBL/GenBank/DDBJ databases">
        <authorList>
            <person name="Srinivasan S."/>
        </authorList>
    </citation>
    <scope>NUCLEOTIDE SEQUENCE [LARGE SCALE GENOMIC DNA]</scope>
    <source>
        <strain evidence="2 3">17J68-5</strain>
    </source>
</reference>
<evidence type="ECO:0000313" key="3">
    <source>
        <dbReference type="Proteomes" id="UP000305398"/>
    </source>
</evidence>
<feature type="transmembrane region" description="Helical" evidence="1">
    <location>
        <begin position="74"/>
        <end position="93"/>
    </location>
</feature>
<dbReference type="GO" id="GO:0016740">
    <property type="term" value="F:transferase activity"/>
    <property type="evidence" value="ECO:0007669"/>
    <property type="project" value="UniProtKB-KW"/>
</dbReference>
<organism evidence="2 3">
    <name type="scientific">Hymenobacter jejuensis</name>
    <dbReference type="NCBI Taxonomy" id="2502781"/>
    <lineage>
        <taxon>Bacteria</taxon>
        <taxon>Pseudomonadati</taxon>
        <taxon>Bacteroidota</taxon>
        <taxon>Cytophagia</taxon>
        <taxon>Cytophagales</taxon>
        <taxon>Hymenobacteraceae</taxon>
        <taxon>Hymenobacter</taxon>
    </lineage>
</organism>
<keyword evidence="1" id="KW-0812">Transmembrane</keyword>
<dbReference type="OrthoDB" id="919397at2"/>
<keyword evidence="3" id="KW-1185">Reference proteome</keyword>
<sequence length="623" mass="72382">MLRTKPACFPEWQGSLHQKTYTLDIQAFRPSLSVFITRFITNMKSEAHDLSTLAEKRTKVKIATGLLKNISWEYTLPALAIFSLLISCIIISTKKHYWNDELFSYYMTSEPSFAKMLAAFHDKLNNTPILYFFLGWNWDKLFGSSEISLRLFSSLGICAALLVTWISLRKIYGFCPTSIGVFLIFCTSQIILTQNAEARMYGLFLILNALAFLLYTNFYKDQSPSTLLLILNSVIHAAIIHTHLFGGFYSGAILFSLLISDRIFKLFRPKLYLSIILSWSSLILYIPTFLIQADAGKPRTYIFEPNFLDLADVYNLTAPSFIRRPILLVFLFVMAYLFCLHIYRRSAKFRISKTEIPSLVLGIVFFIIPFFIWIISLTIKPIFLDRYLIPSALGWTIIVTFISAKMSSVLSSNIPENKNLKFRNTILRIFAYILIFSLITIIIAYPISEAIKYEQERIPGSSDMTSDILQKYSNLPRVVTYSHSFLERIYYSSERNKFFYILDWKSATDKYSGSFGPQEYKHMEAWKRNFPNIFKNVVKSDDFLKHHDRFLVLDTHNYLCKCPPNHKGLRNVDVDFYLDCPQWVETRLLNNRLYKVTFLNNKNWFSVLLVEKHNSNSSQAPLK</sequence>
<dbReference type="AlphaFoldDB" id="A0A5B7ZYP9"/>
<name>A0A5B7ZYP9_9BACT</name>
<dbReference type="EMBL" id="CP040896">
    <property type="protein sequence ID" value="QDA58962.1"/>
    <property type="molecule type" value="Genomic_DNA"/>
</dbReference>
<dbReference type="KEGG" id="hyj:FHG12_02075"/>
<feature type="transmembrane region" description="Helical" evidence="1">
    <location>
        <begin position="326"/>
        <end position="344"/>
    </location>
</feature>
<protein>
    <submittedName>
        <fullName evidence="2">Glycosyltransferase family 39 protein</fullName>
    </submittedName>
</protein>
<keyword evidence="1" id="KW-1133">Transmembrane helix</keyword>
<feature type="transmembrane region" description="Helical" evidence="1">
    <location>
        <begin position="271"/>
        <end position="291"/>
    </location>
</feature>
<evidence type="ECO:0000313" key="2">
    <source>
        <dbReference type="EMBL" id="QDA58962.1"/>
    </source>
</evidence>
<proteinExistence type="predicted"/>
<keyword evidence="1" id="KW-0472">Membrane</keyword>
<evidence type="ECO:0000256" key="1">
    <source>
        <dbReference type="SAM" id="Phobius"/>
    </source>
</evidence>